<evidence type="ECO:0000313" key="2">
    <source>
        <dbReference type="Proteomes" id="UP001066276"/>
    </source>
</evidence>
<protein>
    <submittedName>
        <fullName evidence="1">Uncharacterized protein</fullName>
    </submittedName>
</protein>
<name>A0AAV7UH74_PLEWA</name>
<sequence>MQTPYRAEAAEEVGRMLLRTPLRCRKCEEDREAEVKKANDAKITKGLFEKTLCVKEEKLRQAKQDYKMLIRQRKREKKLGCNDGGDKNTEY</sequence>
<proteinExistence type="predicted"/>
<reference evidence="1" key="1">
    <citation type="journal article" date="2022" name="bioRxiv">
        <title>Sequencing and chromosome-scale assembly of the giantPleurodeles waltlgenome.</title>
        <authorList>
            <person name="Brown T."/>
            <person name="Elewa A."/>
            <person name="Iarovenko S."/>
            <person name="Subramanian E."/>
            <person name="Araus A.J."/>
            <person name="Petzold A."/>
            <person name="Susuki M."/>
            <person name="Suzuki K.-i.T."/>
            <person name="Hayashi T."/>
            <person name="Toyoda A."/>
            <person name="Oliveira C."/>
            <person name="Osipova E."/>
            <person name="Leigh N.D."/>
            <person name="Simon A."/>
            <person name="Yun M.H."/>
        </authorList>
    </citation>
    <scope>NUCLEOTIDE SEQUENCE</scope>
    <source>
        <strain evidence="1">20211129_DDA</strain>
        <tissue evidence="1">Liver</tissue>
    </source>
</reference>
<organism evidence="1 2">
    <name type="scientific">Pleurodeles waltl</name>
    <name type="common">Iberian ribbed newt</name>
    <dbReference type="NCBI Taxonomy" id="8319"/>
    <lineage>
        <taxon>Eukaryota</taxon>
        <taxon>Metazoa</taxon>
        <taxon>Chordata</taxon>
        <taxon>Craniata</taxon>
        <taxon>Vertebrata</taxon>
        <taxon>Euteleostomi</taxon>
        <taxon>Amphibia</taxon>
        <taxon>Batrachia</taxon>
        <taxon>Caudata</taxon>
        <taxon>Salamandroidea</taxon>
        <taxon>Salamandridae</taxon>
        <taxon>Pleurodelinae</taxon>
        <taxon>Pleurodeles</taxon>
    </lineage>
</organism>
<accession>A0AAV7UH74</accession>
<keyword evidence="2" id="KW-1185">Reference proteome</keyword>
<gene>
    <name evidence="1" type="ORF">NDU88_003741</name>
</gene>
<comment type="caution">
    <text evidence="1">The sequence shown here is derived from an EMBL/GenBank/DDBJ whole genome shotgun (WGS) entry which is preliminary data.</text>
</comment>
<evidence type="ECO:0000313" key="1">
    <source>
        <dbReference type="EMBL" id="KAJ1186962.1"/>
    </source>
</evidence>
<dbReference type="Proteomes" id="UP001066276">
    <property type="component" value="Chromosome 3_1"/>
</dbReference>
<dbReference type="AlphaFoldDB" id="A0AAV7UH74"/>
<dbReference type="EMBL" id="JANPWB010000005">
    <property type="protein sequence ID" value="KAJ1186962.1"/>
    <property type="molecule type" value="Genomic_DNA"/>
</dbReference>